<name>A0A015UGX3_BACFG</name>
<organism evidence="1 2">
    <name type="scientific">Bacteroides fragilis str. 3988T(B)14</name>
    <dbReference type="NCBI Taxonomy" id="1339315"/>
    <lineage>
        <taxon>Bacteria</taxon>
        <taxon>Pseudomonadati</taxon>
        <taxon>Bacteroidota</taxon>
        <taxon>Bacteroidia</taxon>
        <taxon>Bacteroidales</taxon>
        <taxon>Bacteroidaceae</taxon>
        <taxon>Bacteroides</taxon>
    </lineage>
</organism>
<accession>A0A015UGX3</accession>
<dbReference type="EMBL" id="JGCY01000372">
    <property type="protein sequence ID" value="EXY73163.1"/>
    <property type="molecule type" value="Genomic_DNA"/>
</dbReference>
<dbReference type="AlphaFoldDB" id="A0A015UGX3"/>
<sequence>MFNSVLQNKHLFRNLSLTETPFFLFSRKFGCLYTEMKKE</sequence>
<evidence type="ECO:0000313" key="2">
    <source>
        <dbReference type="Proteomes" id="UP000020529"/>
    </source>
</evidence>
<gene>
    <name evidence="1" type="ORF">M124_3075</name>
</gene>
<evidence type="ECO:0000313" key="1">
    <source>
        <dbReference type="EMBL" id="EXY73163.1"/>
    </source>
</evidence>
<dbReference type="Proteomes" id="UP000020529">
    <property type="component" value="Unassembled WGS sequence"/>
</dbReference>
<reference evidence="1 2" key="1">
    <citation type="submission" date="2014-02" db="EMBL/GenBank/DDBJ databases">
        <authorList>
            <person name="Sears C."/>
            <person name="Carroll K."/>
            <person name="Sack B.R."/>
            <person name="Qadri F."/>
            <person name="Myers L.L."/>
            <person name="Chung G.-T."/>
            <person name="Escheverria P."/>
            <person name="Fraser C.M."/>
            <person name="Sadzewicz L."/>
            <person name="Shefchek K.A."/>
            <person name="Tallon L."/>
            <person name="Das S.P."/>
            <person name="Daugherty S."/>
            <person name="Mongodin E.F."/>
        </authorList>
    </citation>
    <scope>NUCLEOTIDE SEQUENCE [LARGE SCALE GENOMIC DNA]</scope>
    <source>
        <strain evidence="2">3988T(B)14</strain>
    </source>
</reference>
<protein>
    <submittedName>
        <fullName evidence="1">Uncharacterized protein</fullName>
    </submittedName>
</protein>
<comment type="caution">
    <text evidence="1">The sequence shown here is derived from an EMBL/GenBank/DDBJ whole genome shotgun (WGS) entry which is preliminary data.</text>
</comment>
<proteinExistence type="predicted"/>